<dbReference type="OrthoDB" id="9776196at2"/>
<gene>
    <name evidence="3" type="ORF">D3Z33_07750</name>
</gene>
<evidence type="ECO:0000313" key="4">
    <source>
        <dbReference type="Proteomes" id="UP000467132"/>
    </source>
</evidence>
<dbReference type="PANTHER" id="PTHR37313">
    <property type="entry name" value="UPF0749 PROTEIN RV1825"/>
    <property type="match status" value="1"/>
</dbReference>
<dbReference type="EMBL" id="QXXA01000007">
    <property type="protein sequence ID" value="NBI06753.1"/>
    <property type="molecule type" value="Genomic_DNA"/>
</dbReference>
<organism evidence="3 4">
    <name type="scientific">Senegalia massiliensis</name>
    <dbReference type="NCBI Taxonomy" id="1720316"/>
    <lineage>
        <taxon>Bacteria</taxon>
        <taxon>Bacillati</taxon>
        <taxon>Bacillota</taxon>
        <taxon>Clostridia</taxon>
        <taxon>Eubacteriales</taxon>
        <taxon>Clostridiaceae</taxon>
        <taxon>Senegalia</taxon>
    </lineage>
</organism>
<comment type="caution">
    <text evidence="3">The sequence shown here is derived from an EMBL/GenBank/DDBJ whole genome shotgun (WGS) entry which is preliminary data.</text>
</comment>
<proteinExistence type="inferred from homology"/>
<sequence>MKNLVSKSLIVTVCVILGIIIAIQYKTVSNLVGPDFVPSQKNKELVNELSKVQEEKDALMNELTNLENRVQKYESEVSEESDYVEELSKELSKYKMFAGYTEVEGKGIEIIINNPDSEDAYGYPISIVEDYEYLLDIISYLNVTGSEAIAINDLRYTSFSEMLVAGDHLNINNKPIGVPIVIKSIGPSDDLKTALEINGGIIDLLESYGYKVEINKKDSIKIPRYTEIKEFKYANPITEEE</sequence>
<comment type="similarity">
    <text evidence="1">Belongs to the UPF0749 family.</text>
</comment>
<dbReference type="Gene3D" id="3.30.70.1880">
    <property type="entry name" value="Protein of unknown function DUF881"/>
    <property type="match status" value="1"/>
</dbReference>
<keyword evidence="4" id="KW-1185">Reference proteome</keyword>
<evidence type="ECO:0000256" key="2">
    <source>
        <dbReference type="SAM" id="Coils"/>
    </source>
</evidence>
<dbReference type="Proteomes" id="UP000467132">
    <property type="component" value="Unassembled WGS sequence"/>
</dbReference>
<evidence type="ECO:0000256" key="1">
    <source>
        <dbReference type="ARBA" id="ARBA00009108"/>
    </source>
</evidence>
<accession>A0A845R2E9</accession>
<reference evidence="3 4" key="1">
    <citation type="submission" date="2018-08" db="EMBL/GenBank/DDBJ databases">
        <title>Murine metabolic-syndrome-specific gut microbial biobank.</title>
        <authorList>
            <person name="Liu C."/>
        </authorList>
    </citation>
    <scope>NUCLEOTIDE SEQUENCE [LARGE SCALE GENOMIC DNA]</scope>
    <source>
        <strain evidence="3 4">583</strain>
    </source>
</reference>
<dbReference type="AlphaFoldDB" id="A0A845R2E9"/>
<keyword evidence="2" id="KW-0175">Coiled coil</keyword>
<evidence type="ECO:0000313" key="3">
    <source>
        <dbReference type="EMBL" id="NBI06753.1"/>
    </source>
</evidence>
<dbReference type="InterPro" id="IPR010273">
    <property type="entry name" value="DUF881"/>
</dbReference>
<dbReference type="Pfam" id="PF05949">
    <property type="entry name" value="DUF881"/>
    <property type="match status" value="1"/>
</dbReference>
<name>A0A845R2E9_9CLOT</name>
<feature type="coiled-coil region" evidence="2">
    <location>
        <begin position="42"/>
        <end position="90"/>
    </location>
</feature>
<protein>
    <submittedName>
        <fullName evidence="3">DUF881 domain-containing protein</fullName>
    </submittedName>
</protein>
<dbReference type="PANTHER" id="PTHR37313:SF2">
    <property type="entry name" value="UPF0749 PROTEIN YLXX"/>
    <property type="match status" value="1"/>
</dbReference>
<dbReference type="RefSeq" id="WP_160197226.1">
    <property type="nucleotide sequence ID" value="NZ_QXXA01000007.1"/>
</dbReference>